<reference evidence="2" key="3">
    <citation type="submission" date="2025-08" db="UniProtKB">
        <authorList>
            <consortium name="Ensembl"/>
        </authorList>
    </citation>
    <scope>IDENTIFICATION</scope>
</reference>
<evidence type="ECO:0000259" key="1">
    <source>
        <dbReference type="PROSITE" id="PS51154"/>
    </source>
</evidence>
<dbReference type="Bgee" id="ENSAMXG00000040407">
    <property type="expression patterns" value="Expressed in intestine and 14 other cell types or tissues"/>
</dbReference>
<dbReference type="InterPro" id="IPR002589">
    <property type="entry name" value="Macro_dom"/>
</dbReference>
<evidence type="ECO:0000313" key="3">
    <source>
        <dbReference type="Proteomes" id="UP000018467"/>
    </source>
</evidence>
<dbReference type="InParanoid" id="A0A3B1JP58"/>
<dbReference type="Gene3D" id="3.40.220.10">
    <property type="entry name" value="Leucine Aminopeptidase, subunit E, domain 1"/>
    <property type="match status" value="1"/>
</dbReference>
<accession>A0A3B1JP58</accession>
<reference evidence="3" key="1">
    <citation type="submission" date="2013-03" db="EMBL/GenBank/DDBJ databases">
        <authorList>
            <person name="Jeffery W."/>
            <person name="Warren W."/>
            <person name="Wilson R.K."/>
        </authorList>
    </citation>
    <scope>NUCLEOTIDE SEQUENCE</scope>
    <source>
        <strain evidence="3">female</strain>
    </source>
</reference>
<dbReference type="CDD" id="cd02907">
    <property type="entry name" value="Macro_Af1521_BAL-like"/>
    <property type="match status" value="1"/>
</dbReference>
<feature type="domain" description="Macro" evidence="1">
    <location>
        <begin position="67"/>
        <end position="260"/>
    </location>
</feature>
<keyword evidence="3" id="KW-1185">Reference proteome</keyword>
<dbReference type="Pfam" id="PF01661">
    <property type="entry name" value="Macro"/>
    <property type="match status" value="1"/>
</dbReference>
<reference evidence="3" key="2">
    <citation type="journal article" date="2014" name="Nat. Commun.">
        <title>The cavefish genome reveals candidate genes for eye loss.</title>
        <authorList>
            <person name="McGaugh S.E."/>
            <person name="Gross J.B."/>
            <person name="Aken B."/>
            <person name="Blin M."/>
            <person name="Borowsky R."/>
            <person name="Chalopin D."/>
            <person name="Hinaux H."/>
            <person name="Jeffery W.R."/>
            <person name="Keene A."/>
            <person name="Ma L."/>
            <person name="Minx P."/>
            <person name="Murphy D."/>
            <person name="O'Quin K.E."/>
            <person name="Retaux S."/>
            <person name="Rohner N."/>
            <person name="Searle S.M."/>
            <person name="Stahl B.A."/>
            <person name="Tabin C."/>
            <person name="Volff J.N."/>
            <person name="Yoshizawa M."/>
            <person name="Warren W.C."/>
        </authorList>
    </citation>
    <scope>NUCLEOTIDE SEQUENCE [LARGE SCALE GENOMIC DNA]</scope>
    <source>
        <strain evidence="3">female</strain>
    </source>
</reference>
<dbReference type="SUPFAM" id="SSF52949">
    <property type="entry name" value="Macro domain-like"/>
    <property type="match status" value="1"/>
</dbReference>
<dbReference type="PANTHER" id="PTHR11106">
    <property type="entry name" value="GANGLIOSIDE INDUCED DIFFERENTIATION ASSOCIATED PROTEIN 2-RELATED"/>
    <property type="match status" value="1"/>
</dbReference>
<dbReference type="Proteomes" id="UP000018467">
    <property type="component" value="Unassembled WGS sequence"/>
</dbReference>
<evidence type="ECO:0000313" key="2">
    <source>
        <dbReference type="Ensembl" id="ENSAMXP00000043516.1"/>
    </source>
</evidence>
<name>A0A3B1JP58_ASTMX</name>
<dbReference type="PROSITE" id="PS51154">
    <property type="entry name" value="MACRO"/>
    <property type="match status" value="1"/>
</dbReference>
<sequence>MAQSLHTDTLTINKAGAKKYFQEQENLFLIMIKEHRFVIVLAEGDMLEEDEEDEDHYDSGRLDDFGQLSCKVQLPDGVTITVRKADICKFKVDAVVNAANEDLKHIGGLALALLKAAGPSLQDDSDRYVAVNGKVQPGNAITTGAGRLPCKYVVHAVGPRYSDTDSFTAVRRLRQAVRESLKQAIEKQCTTIAVPAISSGIFGFPLELCSQTIAKELYAYVEAQKIALKEQNTRKCHHFPFRLLVRGTFAFPKTWCPAFC</sequence>
<dbReference type="SMART" id="SM00506">
    <property type="entry name" value="A1pp"/>
    <property type="match status" value="1"/>
</dbReference>
<organism evidence="2 3">
    <name type="scientific">Astyanax mexicanus</name>
    <name type="common">Blind cave fish</name>
    <name type="synonym">Astyanax fasciatus mexicanus</name>
    <dbReference type="NCBI Taxonomy" id="7994"/>
    <lineage>
        <taxon>Eukaryota</taxon>
        <taxon>Metazoa</taxon>
        <taxon>Chordata</taxon>
        <taxon>Craniata</taxon>
        <taxon>Vertebrata</taxon>
        <taxon>Euteleostomi</taxon>
        <taxon>Actinopterygii</taxon>
        <taxon>Neopterygii</taxon>
        <taxon>Teleostei</taxon>
        <taxon>Ostariophysi</taxon>
        <taxon>Characiformes</taxon>
        <taxon>Characoidei</taxon>
        <taxon>Acestrorhamphidae</taxon>
        <taxon>Acestrorhamphinae</taxon>
        <taxon>Astyanax</taxon>
    </lineage>
</organism>
<dbReference type="AlphaFoldDB" id="A0A3B1JP58"/>
<dbReference type="Ensembl" id="ENSAMXT00000044812.1">
    <property type="protein sequence ID" value="ENSAMXP00000043516.1"/>
    <property type="gene ID" value="ENSAMXG00000040407.1"/>
</dbReference>
<proteinExistence type="predicted"/>
<dbReference type="STRING" id="7994.ENSAMXP00000043516"/>
<dbReference type="GeneTree" id="ENSGT00940000165390"/>
<dbReference type="PANTHER" id="PTHR11106:SF111">
    <property type="entry name" value="MACRO DOMAIN-CONTAINING PROTEIN"/>
    <property type="match status" value="1"/>
</dbReference>
<protein>
    <recommendedName>
        <fullName evidence="1">Macro domain-containing protein</fullName>
    </recommendedName>
</protein>
<reference evidence="2" key="4">
    <citation type="submission" date="2025-09" db="UniProtKB">
        <authorList>
            <consortium name="Ensembl"/>
        </authorList>
    </citation>
    <scope>IDENTIFICATION</scope>
</reference>
<dbReference type="InterPro" id="IPR043472">
    <property type="entry name" value="Macro_dom-like"/>
</dbReference>